<dbReference type="Proteomes" id="UP000757232">
    <property type="component" value="Unassembled WGS sequence"/>
</dbReference>
<keyword evidence="1" id="KW-0472">Membrane</keyword>
<gene>
    <name evidence="2" type="ORF">A7U60_g4201</name>
</gene>
<proteinExistence type="predicted"/>
<evidence type="ECO:0000313" key="3">
    <source>
        <dbReference type="Proteomes" id="UP000757232"/>
    </source>
</evidence>
<keyword evidence="3" id="KW-1185">Reference proteome</keyword>
<feature type="transmembrane region" description="Helical" evidence="1">
    <location>
        <begin position="50"/>
        <end position="69"/>
    </location>
</feature>
<dbReference type="EMBL" id="LNZH02000174">
    <property type="protein sequence ID" value="OCB88658.1"/>
    <property type="molecule type" value="Genomic_DNA"/>
</dbReference>
<evidence type="ECO:0000256" key="1">
    <source>
        <dbReference type="SAM" id="Phobius"/>
    </source>
</evidence>
<protein>
    <submittedName>
        <fullName evidence="2">Uncharacterized protein</fullName>
    </submittedName>
</protein>
<name>A0A9Q5HZ43_SANBA</name>
<keyword evidence="1" id="KW-0812">Transmembrane</keyword>
<comment type="caution">
    <text evidence="2">The sequence shown here is derived from an EMBL/GenBank/DDBJ whole genome shotgun (WGS) entry which is preliminary data.</text>
</comment>
<organism evidence="2 3">
    <name type="scientific">Sanghuangporus baumii</name>
    <name type="common">Phellinus baumii</name>
    <dbReference type="NCBI Taxonomy" id="108892"/>
    <lineage>
        <taxon>Eukaryota</taxon>
        <taxon>Fungi</taxon>
        <taxon>Dikarya</taxon>
        <taxon>Basidiomycota</taxon>
        <taxon>Agaricomycotina</taxon>
        <taxon>Agaricomycetes</taxon>
        <taxon>Hymenochaetales</taxon>
        <taxon>Hymenochaetaceae</taxon>
        <taxon>Sanghuangporus</taxon>
    </lineage>
</organism>
<sequence length="212" mass="23484">MCHELPQFPTIDVLDHEFKKKLIFKDICIDCWKRDPNGRPDMSAVKGRTAGPGTFYIAILYMPFVAYFLPVETERFEWKELTSSAIPGCAHNLDEYSDDSLIQAGSPGNTTPDGISLPDSNLVIETSKIRKPKQASLGHRTDCFTYTEANTAQEPSGTREASFVPVYPNSHLINEDGVRDGSMTSGFPDGMENGLDGREYLIRMNVLNVGSA</sequence>
<dbReference type="AlphaFoldDB" id="A0A9Q5HZ43"/>
<keyword evidence="1" id="KW-1133">Transmembrane helix</keyword>
<accession>A0A9Q5HZ43</accession>
<evidence type="ECO:0000313" key="2">
    <source>
        <dbReference type="EMBL" id="OCB88658.1"/>
    </source>
</evidence>
<reference evidence="2" key="1">
    <citation type="submission" date="2016-06" db="EMBL/GenBank/DDBJ databases">
        <title>Draft Genome sequence of the fungus Inonotus baumii.</title>
        <authorList>
            <person name="Zhu H."/>
            <person name="Lin W."/>
        </authorList>
    </citation>
    <scope>NUCLEOTIDE SEQUENCE</scope>
    <source>
        <strain evidence="2">821</strain>
    </source>
</reference>